<feature type="compositionally biased region" description="Basic and acidic residues" evidence="5">
    <location>
        <begin position="1994"/>
        <end position="2029"/>
    </location>
</feature>
<dbReference type="Gene3D" id="1.25.40.20">
    <property type="entry name" value="Ankyrin repeat-containing domain"/>
    <property type="match status" value="3"/>
</dbReference>
<feature type="domain" description="WWE" evidence="6">
    <location>
        <begin position="796"/>
        <end position="891"/>
    </location>
</feature>
<dbReference type="SUPFAM" id="SSF48403">
    <property type="entry name" value="Ankyrin repeat"/>
    <property type="match status" value="2"/>
</dbReference>
<reference evidence="7 8" key="1">
    <citation type="journal article" date="2018" name="Genome Biol. Evol.">
        <title>Multiple Roots of Fruiting Body Formation in Amoebozoa.</title>
        <authorList>
            <person name="Hillmann F."/>
            <person name="Forbes G."/>
            <person name="Novohradska S."/>
            <person name="Ferling I."/>
            <person name="Riege K."/>
            <person name="Groth M."/>
            <person name="Westermann M."/>
            <person name="Marz M."/>
            <person name="Spaller T."/>
            <person name="Winckler T."/>
            <person name="Schaap P."/>
            <person name="Glockner G."/>
        </authorList>
    </citation>
    <scope>NUCLEOTIDE SEQUENCE [LARGE SCALE GENOMIC DNA]</scope>
    <source>
        <strain evidence="7 8">Jena</strain>
    </source>
</reference>
<keyword evidence="4" id="KW-0175">Coiled coil</keyword>
<dbReference type="PANTHER" id="PTHR24193">
    <property type="entry name" value="ANKYRIN REPEAT PROTEIN"/>
    <property type="match status" value="1"/>
</dbReference>
<dbReference type="InParanoid" id="A0A2P6NV60"/>
<dbReference type="GO" id="GO:0005634">
    <property type="term" value="C:nucleus"/>
    <property type="evidence" value="ECO:0007669"/>
    <property type="project" value="TreeGrafter"/>
</dbReference>
<evidence type="ECO:0000256" key="2">
    <source>
        <dbReference type="ARBA" id="ARBA00023043"/>
    </source>
</evidence>
<feature type="coiled-coil region" evidence="4">
    <location>
        <begin position="511"/>
        <end position="538"/>
    </location>
</feature>
<dbReference type="OrthoDB" id="539213at2759"/>
<feature type="coiled-coil region" evidence="4">
    <location>
        <begin position="330"/>
        <end position="357"/>
    </location>
</feature>
<evidence type="ECO:0000313" key="8">
    <source>
        <dbReference type="Proteomes" id="UP000241769"/>
    </source>
</evidence>
<evidence type="ECO:0000259" key="6">
    <source>
        <dbReference type="PROSITE" id="PS50918"/>
    </source>
</evidence>
<dbReference type="EMBL" id="MDYQ01000017">
    <property type="protein sequence ID" value="PRP87864.1"/>
    <property type="molecule type" value="Genomic_DNA"/>
</dbReference>
<keyword evidence="2 3" id="KW-0040">ANK repeat</keyword>
<dbReference type="InterPro" id="IPR002110">
    <property type="entry name" value="Ankyrin_rpt"/>
</dbReference>
<sequence>MKELTERPSKDYVVEYPKVLNDSSTKLKLFDQLCTEENWYRELYAQKRDSSILDDPHLNLIDVHATPSSFFNVYEEDEKEKAIPRLFSEGPTSTVEIPAFLRDDDPRKKVHITGEQKDTLKAISGLKPTATNSGSQSTIVDIKNFQRNFDVFTEGQFRQFNWDNVFAAGGSILAALSPLPDVAGKDNQSRRLYYQAKYDKSDIDLFIYGLDEEKANKKLEEIYHGIKETVPYNCICFRSKHAVSIVSQFPYRHIQIILRLYKSPAEVLMGFDVDACSVGYDGSKVWMTPRAHRALTHRYNTVDMERRSPSYEMRLFKYAQRGFSVLVPTLDRKRVDLQLLERRYDQLQGLARLLLLEALPTPEARQQWRNLVRERKGREAESFRRGSLMMDLTGEDSDDDEDSAEARSDYSSVFMPWDPEWPAERIRKLMYTKDMVLNSKWYDPSKGFHTHPCFFGTAAEILRDCCGHCPPVPEEHVDPDAPFVSGILTWVTVNPGAQYAQRGFSVLVPTLDRKRVDLQLLERRYDQLQGLARLLLLEALPTPEARQQWRNLVRERKGREAESFRRGSLMMDLTGEDSDDDEDSAEARSDYSSVFMPWDPEWPAERIRKLMYTKDMVLNSKWYDPSKGFHTHPCFFGTAAEILRDCCGHCPPVPEEHVDPDAPFVSGILTWVTVNPGAQAKIGSFHPITEGDWTEGAYALDDTEQIVKDISGDDVKALKKIFDEKDDEKKKEMLNSRDAVGRTPLMIAAFAGANKCTQFLLESGARVSARMTDGRTSLHIAATYGRTEFVRQTLEKFDLLEEESRAETEWYWRDDKGKWTKFDQKLYDIFEDSYSAGEKQCKVDDERYVDFSMDNQEILKVFKKNTVTHESEVIGMQRRYDDENKRRAVRRVELKPAAKKEKKPKKAEVKKVEEKKSAPKKEKKKPLKKGGKGKKGEDEEEDDPMDEEENEEEEEGEEENEEEEEGEEENEEEEGEDDEGEDGDFESIKSIVDARKKEAAENKEKNAYDYDKEEEDQLDLEATDWDEGKIPLITAIDFGHFDIAKMLWNALPDKRAHFRKLVVQNYQNENIKTPRLLSFVLKLVGSLFSDEDKNVRHQLIQSTLSSGHKKLFRVLVDYIKKYKDNKTPIYDRDMEPLICTAINISKDPLHFIQILVEDLGAKAIKMNDVKIVEYLIQNGADVNCIHNSFTPLDTCHHRRDRLQQKLKDHERLVEREGRIPSDEHQWYDQQMSFMRQRAYQLSVTDEKSWKHRVIKRLNESNRHDQDTSTVYNVQIREKRVRLAKRVTDGSIIERVREAEKKNKEIIKLLGKKAKAFVDLKLTDEDLVYQQNQRKAGKTAGKRQRSESSESEDEEEEEEAPKPKKAKTNTGKKGQRKDVAMEALLTKKKKTLRLELINTHKNKQPYLVTTDDKDGKSFDDFQEAKEEFQDRFLVLTGLYWKDRGLLEETGEYKWSFDQPLIRQSKEPFQLSVTYPWSSKFKISEEDQKKYESLFEAIVKGDVAAVEELTIKKPIGQQLHVMAFIQDPTSSRVSPLLLASDAPMLKKFTPLNVEEASPAKKAALNNFDLSKLSSMRPGDYLNSKGEKKGKKGKKNAAGEYQINCDVNPKEALDDNLIRFTLKDSKNVEMFKAILDAKTDNERWLHQIFKRHPLTYAVQNKNKEAIDLIIEYSTKIPIVEKVEQYEGLDVAGKKSQWASEYQGAQKEVVKENPILMALDNKQLEMAQHLFDKYTKKGHKDNDGGWVIQLQWDNIGKGIIDRFVQTANTEERRTFLSQLIDEDEKRKTEFLDKVDKGEYPLLRTARSSDSKTFDLLVEKGDEKSQPLIHTALQNDVKMLDSVLKASGSKIIKQKDSEGRSALTVAAQQGQILHLHALLSDGTIDINDRDAEGFTALENAAMSTHADTFALLLKKTKEEEQSRENNVGMLLFDYSLQNETHDEDKEEVEDKMEEEEEEEEKEEEEEEEGKTLERLDSDQDGWGYNGHCLQTDNIQVVLDPKDEKEKKSREEAKKEEEEREKRTEKVKKEVEEAKKNKLKLPENREFVTRDSFAKVFQRFQTRRMEEEKKRQEQAEEEVADKMVE</sequence>
<feature type="compositionally biased region" description="Acidic residues" evidence="5">
    <location>
        <begin position="1348"/>
        <end position="1358"/>
    </location>
</feature>
<feature type="compositionally biased region" description="Basic and acidic residues" evidence="5">
    <location>
        <begin position="992"/>
        <end position="1010"/>
    </location>
</feature>
<feature type="compositionally biased region" description="Acidic residues" evidence="5">
    <location>
        <begin position="574"/>
        <end position="584"/>
    </location>
</feature>
<feature type="repeat" description="ANK" evidence="3">
    <location>
        <begin position="740"/>
        <end position="772"/>
    </location>
</feature>
<evidence type="ECO:0000256" key="3">
    <source>
        <dbReference type="PROSITE-ProRule" id="PRU00023"/>
    </source>
</evidence>
<protein>
    <submittedName>
        <fullName evidence="7">Ankyrin repeat protein</fullName>
    </submittedName>
</protein>
<feature type="repeat" description="ANK" evidence="3">
    <location>
        <begin position="773"/>
        <end position="796"/>
    </location>
</feature>
<keyword evidence="1" id="KW-0677">Repeat</keyword>
<dbReference type="PRINTS" id="PR01415">
    <property type="entry name" value="ANKYRIN"/>
</dbReference>
<keyword evidence="8" id="KW-1185">Reference proteome</keyword>
<dbReference type="InterPro" id="IPR050663">
    <property type="entry name" value="Ankyrin-SOCS_Box"/>
</dbReference>
<name>A0A2P6NV60_9EUKA</name>
<dbReference type="Pfam" id="PF12796">
    <property type="entry name" value="Ank_2"/>
    <property type="match status" value="2"/>
</dbReference>
<dbReference type="SMART" id="SM00248">
    <property type="entry name" value="ANK"/>
    <property type="match status" value="9"/>
</dbReference>
<dbReference type="InterPro" id="IPR037197">
    <property type="entry name" value="WWE_dom_sf"/>
</dbReference>
<dbReference type="PROSITE" id="PS50297">
    <property type="entry name" value="ANK_REP_REGION"/>
    <property type="match status" value="2"/>
</dbReference>
<evidence type="ECO:0000313" key="7">
    <source>
        <dbReference type="EMBL" id="PRP87864.1"/>
    </source>
</evidence>
<dbReference type="Pfam" id="PF00023">
    <property type="entry name" value="Ank"/>
    <property type="match status" value="1"/>
</dbReference>
<feature type="compositionally biased region" description="Acidic residues" evidence="5">
    <location>
        <begin position="1939"/>
        <end position="1963"/>
    </location>
</feature>
<proteinExistence type="predicted"/>
<feature type="compositionally biased region" description="Basic residues" evidence="5">
    <location>
        <begin position="921"/>
        <end position="933"/>
    </location>
</feature>
<dbReference type="SUPFAM" id="SSF117839">
    <property type="entry name" value="WWE domain"/>
    <property type="match status" value="1"/>
</dbReference>
<feature type="coiled-coil region" evidence="4">
    <location>
        <begin position="1192"/>
        <end position="1219"/>
    </location>
</feature>
<feature type="compositionally biased region" description="Basic and acidic residues" evidence="5">
    <location>
        <begin position="906"/>
        <end position="920"/>
    </location>
</feature>
<evidence type="ECO:0000256" key="4">
    <source>
        <dbReference type="SAM" id="Coils"/>
    </source>
</evidence>
<dbReference type="STRING" id="1890364.A0A2P6NV60"/>
<feature type="region of interest" description="Disordered" evidence="5">
    <location>
        <begin position="887"/>
        <end position="1016"/>
    </location>
</feature>
<feature type="region of interest" description="Disordered" evidence="5">
    <location>
        <begin position="1929"/>
        <end position="2029"/>
    </location>
</feature>
<evidence type="ECO:0000256" key="1">
    <source>
        <dbReference type="ARBA" id="ARBA00022737"/>
    </source>
</evidence>
<accession>A0A2P6NV60</accession>
<organism evidence="7 8">
    <name type="scientific">Planoprotostelium fungivorum</name>
    <dbReference type="NCBI Taxonomy" id="1890364"/>
    <lineage>
        <taxon>Eukaryota</taxon>
        <taxon>Amoebozoa</taxon>
        <taxon>Evosea</taxon>
        <taxon>Variosea</taxon>
        <taxon>Cavosteliida</taxon>
        <taxon>Cavosteliaceae</taxon>
        <taxon>Planoprotostelium</taxon>
    </lineage>
</organism>
<feature type="region of interest" description="Disordered" evidence="5">
    <location>
        <begin position="2057"/>
        <end position="2079"/>
    </location>
</feature>
<feature type="region of interest" description="Disordered" evidence="5">
    <location>
        <begin position="386"/>
        <end position="407"/>
    </location>
</feature>
<dbReference type="PROSITE" id="PS50088">
    <property type="entry name" value="ANK_REPEAT"/>
    <property type="match status" value="2"/>
</dbReference>
<feature type="region of interest" description="Disordered" evidence="5">
    <location>
        <begin position="563"/>
        <end position="589"/>
    </location>
</feature>
<dbReference type="GO" id="GO:0000976">
    <property type="term" value="F:transcription cis-regulatory region binding"/>
    <property type="evidence" value="ECO:0007669"/>
    <property type="project" value="TreeGrafter"/>
</dbReference>
<dbReference type="PANTHER" id="PTHR24193:SF121">
    <property type="entry name" value="ADA2A-CONTAINING COMPLEX COMPONENT 3, ISOFORM D"/>
    <property type="match status" value="1"/>
</dbReference>
<dbReference type="InterPro" id="IPR004170">
    <property type="entry name" value="WWE_dom"/>
</dbReference>
<feature type="region of interest" description="Disordered" evidence="5">
    <location>
        <begin position="1331"/>
        <end position="1377"/>
    </location>
</feature>
<dbReference type="Gene3D" id="3.30.720.50">
    <property type="match status" value="1"/>
</dbReference>
<feature type="compositionally biased region" description="Basic and acidic residues" evidence="5">
    <location>
        <begin position="887"/>
        <end position="899"/>
    </location>
</feature>
<dbReference type="Proteomes" id="UP000241769">
    <property type="component" value="Unassembled WGS sequence"/>
</dbReference>
<dbReference type="GO" id="GO:0045944">
    <property type="term" value="P:positive regulation of transcription by RNA polymerase II"/>
    <property type="evidence" value="ECO:0007669"/>
    <property type="project" value="TreeGrafter"/>
</dbReference>
<dbReference type="PROSITE" id="PS50918">
    <property type="entry name" value="WWE"/>
    <property type="match status" value="1"/>
</dbReference>
<feature type="compositionally biased region" description="Acidic residues" evidence="5">
    <location>
        <begin position="393"/>
        <end position="403"/>
    </location>
</feature>
<dbReference type="InterPro" id="IPR036770">
    <property type="entry name" value="Ankyrin_rpt-contain_sf"/>
</dbReference>
<comment type="caution">
    <text evidence="7">The sequence shown here is derived from an EMBL/GenBank/DDBJ whole genome shotgun (WGS) entry which is preliminary data.</text>
</comment>
<feature type="compositionally biased region" description="Acidic residues" evidence="5">
    <location>
        <begin position="938"/>
        <end position="985"/>
    </location>
</feature>
<evidence type="ECO:0000256" key="5">
    <source>
        <dbReference type="SAM" id="MobiDB-lite"/>
    </source>
</evidence>
<gene>
    <name evidence="7" type="ORF">PROFUN_04338</name>
</gene>